<dbReference type="Proteomes" id="UP000298030">
    <property type="component" value="Unassembled WGS sequence"/>
</dbReference>
<protein>
    <submittedName>
        <fullName evidence="2">Uncharacterized protein</fullName>
    </submittedName>
</protein>
<dbReference type="EMBL" id="QPFP01000098">
    <property type="protein sequence ID" value="TEB22034.1"/>
    <property type="molecule type" value="Genomic_DNA"/>
</dbReference>
<feature type="compositionally biased region" description="Basic residues" evidence="1">
    <location>
        <begin position="48"/>
        <end position="77"/>
    </location>
</feature>
<sequence>MKRGWKRQRRERRRRKRGGESEEEESEEPEEWEPEEGDDGSEDEYPPRKKAKKGKAKAKVKAAKPKKATTTKTRAQKNSKGSTSKASSSGGHESALNEAKKQFTPGSLIYVREGGMGDWVAGKVVRVYSIRGTITVNWNPRLDDGKYDENPHADNVRNVQTAEEYLAGLSEGSGSGGRLSDSSRKHRARHARMSSAGIVLQKLGRRTREIHPATAQWYAEWQTKPLELIYMFCKYCPHQRRSSLHLCGIRMECFSLRK</sequence>
<comment type="caution">
    <text evidence="2">The sequence shown here is derived from an EMBL/GenBank/DDBJ whole genome shotgun (WGS) entry which is preliminary data.</text>
</comment>
<evidence type="ECO:0000256" key="1">
    <source>
        <dbReference type="SAM" id="MobiDB-lite"/>
    </source>
</evidence>
<dbReference type="AlphaFoldDB" id="A0A4Y7SKA3"/>
<gene>
    <name evidence="2" type="ORF">FA13DRAFT_1716377</name>
</gene>
<feature type="compositionally biased region" description="Basic residues" evidence="1">
    <location>
        <begin position="1"/>
        <end position="17"/>
    </location>
</feature>
<evidence type="ECO:0000313" key="3">
    <source>
        <dbReference type="Proteomes" id="UP000298030"/>
    </source>
</evidence>
<reference evidence="2 3" key="1">
    <citation type="journal article" date="2019" name="Nat. Ecol. Evol.">
        <title>Megaphylogeny resolves global patterns of mushroom evolution.</title>
        <authorList>
            <person name="Varga T."/>
            <person name="Krizsan K."/>
            <person name="Foldi C."/>
            <person name="Dima B."/>
            <person name="Sanchez-Garcia M."/>
            <person name="Sanchez-Ramirez S."/>
            <person name="Szollosi G.J."/>
            <person name="Szarkandi J.G."/>
            <person name="Papp V."/>
            <person name="Albert L."/>
            <person name="Andreopoulos W."/>
            <person name="Angelini C."/>
            <person name="Antonin V."/>
            <person name="Barry K.W."/>
            <person name="Bougher N.L."/>
            <person name="Buchanan P."/>
            <person name="Buyck B."/>
            <person name="Bense V."/>
            <person name="Catcheside P."/>
            <person name="Chovatia M."/>
            <person name="Cooper J."/>
            <person name="Damon W."/>
            <person name="Desjardin D."/>
            <person name="Finy P."/>
            <person name="Geml J."/>
            <person name="Haridas S."/>
            <person name="Hughes K."/>
            <person name="Justo A."/>
            <person name="Karasinski D."/>
            <person name="Kautmanova I."/>
            <person name="Kiss B."/>
            <person name="Kocsube S."/>
            <person name="Kotiranta H."/>
            <person name="LaButti K.M."/>
            <person name="Lechner B.E."/>
            <person name="Liimatainen K."/>
            <person name="Lipzen A."/>
            <person name="Lukacs Z."/>
            <person name="Mihaltcheva S."/>
            <person name="Morgado L.N."/>
            <person name="Niskanen T."/>
            <person name="Noordeloos M.E."/>
            <person name="Ohm R.A."/>
            <person name="Ortiz-Santana B."/>
            <person name="Ovrebo C."/>
            <person name="Racz N."/>
            <person name="Riley R."/>
            <person name="Savchenko A."/>
            <person name="Shiryaev A."/>
            <person name="Soop K."/>
            <person name="Spirin V."/>
            <person name="Szebenyi C."/>
            <person name="Tomsovsky M."/>
            <person name="Tulloss R.E."/>
            <person name="Uehling J."/>
            <person name="Grigoriev I.V."/>
            <person name="Vagvolgyi C."/>
            <person name="Papp T."/>
            <person name="Martin F.M."/>
            <person name="Miettinen O."/>
            <person name="Hibbett D.S."/>
            <person name="Nagy L.G."/>
        </authorList>
    </citation>
    <scope>NUCLEOTIDE SEQUENCE [LARGE SCALE GENOMIC DNA]</scope>
    <source>
        <strain evidence="2 3">FP101781</strain>
    </source>
</reference>
<feature type="compositionally biased region" description="Acidic residues" evidence="1">
    <location>
        <begin position="21"/>
        <end position="44"/>
    </location>
</feature>
<accession>A0A4Y7SKA3</accession>
<proteinExistence type="predicted"/>
<name>A0A4Y7SKA3_COPMI</name>
<feature type="compositionally biased region" description="Low complexity" evidence="1">
    <location>
        <begin position="78"/>
        <end position="94"/>
    </location>
</feature>
<organism evidence="2 3">
    <name type="scientific">Coprinellus micaceus</name>
    <name type="common">Glistening ink-cap mushroom</name>
    <name type="synonym">Coprinus micaceus</name>
    <dbReference type="NCBI Taxonomy" id="71717"/>
    <lineage>
        <taxon>Eukaryota</taxon>
        <taxon>Fungi</taxon>
        <taxon>Dikarya</taxon>
        <taxon>Basidiomycota</taxon>
        <taxon>Agaricomycotina</taxon>
        <taxon>Agaricomycetes</taxon>
        <taxon>Agaricomycetidae</taxon>
        <taxon>Agaricales</taxon>
        <taxon>Agaricineae</taxon>
        <taxon>Psathyrellaceae</taxon>
        <taxon>Coprinellus</taxon>
    </lineage>
</organism>
<keyword evidence="3" id="KW-1185">Reference proteome</keyword>
<evidence type="ECO:0000313" key="2">
    <source>
        <dbReference type="EMBL" id="TEB22034.1"/>
    </source>
</evidence>
<feature type="region of interest" description="Disordered" evidence="1">
    <location>
        <begin position="1"/>
        <end position="99"/>
    </location>
</feature>